<dbReference type="EMBL" id="CP036266">
    <property type="protein sequence ID" value="QDT19548.1"/>
    <property type="molecule type" value="Genomic_DNA"/>
</dbReference>
<feature type="chain" id="PRO_5022037765" evidence="5">
    <location>
        <begin position="29"/>
        <end position="1069"/>
    </location>
</feature>
<dbReference type="PANTHER" id="PTHR35889:SF3">
    <property type="entry name" value="F-BOX DOMAIN-CONTAINING PROTEIN"/>
    <property type="match status" value="1"/>
</dbReference>
<keyword evidence="2 4" id="KW-0479">Metal-binding</keyword>
<organism evidence="7 8">
    <name type="scientific">Gimesia chilikensis</name>
    <dbReference type="NCBI Taxonomy" id="2605989"/>
    <lineage>
        <taxon>Bacteria</taxon>
        <taxon>Pseudomonadati</taxon>
        <taxon>Planctomycetota</taxon>
        <taxon>Planctomycetia</taxon>
        <taxon>Planctomycetales</taxon>
        <taxon>Planctomycetaceae</taxon>
        <taxon>Gimesia</taxon>
    </lineage>
</organism>
<dbReference type="GO" id="GO:0009055">
    <property type="term" value="F:electron transfer activity"/>
    <property type="evidence" value="ECO:0007669"/>
    <property type="project" value="InterPro"/>
</dbReference>
<evidence type="ECO:0000313" key="8">
    <source>
        <dbReference type="Proteomes" id="UP000320421"/>
    </source>
</evidence>
<dbReference type="SUPFAM" id="SSF49899">
    <property type="entry name" value="Concanavalin A-like lectins/glucanases"/>
    <property type="match status" value="1"/>
</dbReference>
<reference evidence="7 8" key="1">
    <citation type="submission" date="2019-02" db="EMBL/GenBank/DDBJ databases">
        <title>Deep-cultivation of Planctomycetes and their phenomic and genomic characterization uncovers novel biology.</title>
        <authorList>
            <person name="Wiegand S."/>
            <person name="Jogler M."/>
            <person name="Boedeker C."/>
            <person name="Pinto D."/>
            <person name="Vollmers J."/>
            <person name="Rivas-Marin E."/>
            <person name="Kohn T."/>
            <person name="Peeters S.H."/>
            <person name="Heuer A."/>
            <person name="Rast P."/>
            <person name="Oberbeckmann S."/>
            <person name="Bunk B."/>
            <person name="Jeske O."/>
            <person name="Meyerdierks A."/>
            <person name="Storesund J.E."/>
            <person name="Kallscheuer N."/>
            <person name="Luecker S."/>
            <person name="Lage O.M."/>
            <person name="Pohl T."/>
            <person name="Merkel B.J."/>
            <person name="Hornburger P."/>
            <person name="Mueller R.-W."/>
            <person name="Bruemmer F."/>
            <person name="Labrenz M."/>
            <person name="Spormann A.M."/>
            <person name="Op den Camp H."/>
            <person name="Overmann J."/>
            <person name="Amann R."/>
            <person name="Jetten M.S.M."/>
            <person name="Mascher T."/>
            <person name="Medema M.H."/>
            <person name="Devos D.P."/>
            <person name="Kaster A.-K."/>
            <person name="Ovreas L."/>
            <person name="Rohde M."/>
            <person name="Galperin M.Y."/>
            <person name="Jogler C."/>
        </authorList>
    </citation>
    <scope>NUCLEOTIDE SEQUENCE [LARGE SCALE GENOMIC DNA]</scope>
    <source>
        <strain evidence="7 8">HG66A1</strain>
    </source>
</reference>
<dbReference type="InterPro" id="IPR036909">
    <property type="entry name" value="Cyt_c-like_dom_sf"/>
</dbReference>
<dbReference type="InterPro" id="IPR022655">
    <property type="entry name" value="DUF1553"/>
</dbReference>
<dbReference type="Pfam" id="PF07583">
    <property type="entry name" value="PSCyt2"/>
    <property type="match status" value="1"/>
</dbReference>
<dbReference type="PROSITE" id="PS51007">
    <property type="entry name" value="CYTC"/>
    <property type="match status" value="1"/>
</dbReference>
<gene>
    <name evidence="7" type="ORF">HG66A1_13130</name>
</gene>
<dbReference type="Gene3D" id="1.10.760.10">
    <property type="entry name" value="Cytochrome c-like domain"/>
    <property type="match status" value="1"/>
</dbReference>
<evidence type="ECO:0000256" key="3">
    <source>
        <dbReference type="ARBA" id="ARBA00023004"/>
    </source>
</evidence>
<protein>
    <submittedName>
        <fullName evidence="7">Planctomycete cytochrome C</fullName>
    </submittedName>
</protein>
<keyword evidence="8" id="KW-1185">Reference proteome</keyword>
<dbReference type="RefSeq" id="WP_145181363.1">
    <property type="nucleotide sequence ID" value="NZ_CP036266.1"/>
</dbReference>
<dbReference type="SUPFAM" id="SSF46626">
    <property type="entry name" value="Cytochrome c"/>
    <property type="match status" value="1"/>
</dbReference>
<feature type="signal peptide" evidence="5">
    <location>
        <begin position="1"/>
        <end position="28"/>
    </location>
</feature>
<dbReference type="InterPro" id="IPR011429">
    <property type="entry name" value="Cyt_c_Planctomycete-type"/>
</dbReference>
<keyword evidence="1 4" id="KW-0349">Heme</keyword>
<sequence precursor="true">MLLLCSSKRIVPALVLTFLCTSLTQVSAEKTTKVSPARIRSILSENCFQCHGPDAKKRAADLRFDTRDGAFADLGGHKAIVPGNLKESELIARITTDDGDLLMPPADSGKKLKPEEIEQLKLWIEQGAPWQDHWAFVKPQKAPLPSVSQPGWVKSPVDQFILARLDEEDLKPTAEADRRTLIRRVTLDLTGLPPTPQEVESFVNDKSPNAYEKVVDRLLQSPRYGEHMARYWLDIARYGDTHGLHLDNYREMWPYRDWVINAFNTNKHYDQFVIEQLAGDLLPNASLDQQIATGFNRCHVTTNEGGSIAEEVYVRNVIDRVETTGQAFMGLTLGCAVCHDHKFDPFTKTEFYQLFAFFNNLDGPAMDGNIKDSPPSVRVPDDAQSKQLQAYKDQIASIEKRGADRTKVNEPAFQSWLQWKQQIQKTGSNPDLSIPQPGGLLAAYSLDEKEGDAAADKTNAKNKASVKGAPKWVAGKFNNGFQFAPGSYLDLGKTGQFAKATPFSYAIWVKTNGKTSGPIVSSINPNSRERGYDLQITNQTLSVRLIDRWPGYAVQVQTKNNEITPNQWHHVCVTYDGSAKAHGVTIYVDGKESELTISSDSFKNTTPLNSATILLGHSPTKQHLTNGFVDEFRIYDHELSETEVNQVYFDHQIEPVLKLAADKRTPQQTELLRQYYLNQFDSEYRKLLAEKVKVKAQEEKLIASLPTTLVFRERKTIKEAFDLKRGQYDQKGDKVDRKTPAQFPAMAAEWPVNRLGLAKWLVDPSHPLTSRVAVNRFWQQLFGTGIVETSEDFGNQGAVPSHPELLDWLSIDFQEHQWDVKRLMKQLVMSATYRQNSSVTPELYQQDPENRLLARGPRFRLDAEMLRDQALAVSGLLVPKVGGPSVKPPQPDGLWYAVGYSGSNTVRFKQDTGPEKVFRRGLYTFWKRTSPPPEMSTFDAPSREACTMRRERTNTPLQALLLLNDPQYMEAARAFGERMMKEGGPSPEERIKFAYTMATGHPISKENLTLIKQTFDDMLAEYQKAPEAAKELIAVGESKPDEKLNPQELAAWTMVGNLILNLDEVLNKN</sequence>
<accession>A0A517PJJ1</accession>
<proteinExistence type="predicted"/>
<dbReference type="Gene3D" id="2.60.120.200">
    <property type="match status" value="1"/>
</dbReference>
<evidence type="ECO:0000256" key="4">
    <source>
        <dbReference type="PROSITE-ProRule" id="PRU00433"/>
    </source>
</evidence>
<dbReference type="Pfam" id="PF07587">
    <property type="entry name" value="PSD1"/>
    <property type="match status" value="1"/>
</dbReference>
<keyword evidence="3 4" id="KW-0408">Iron</keyword>
<dbReference type="PANTHER" id="PTHR35889">
    <property type="entry name" value="CYCLOINULO-OLIGOSACCHARIDE FRUCTANOTRANSFERASE-RELATED"/>
    <property type="match status" value="1"/>
</dbReference>
<evidence type="ECO:0000259" key="6">
    <source>
        <dbReference type="PROSITE" id="PS51007"/>
    </source>
</evidence>
<evidence type="ECO:0000256" key="5">
    <source>
        <dbReference type="SAM" id="SignalP"/>
    </source>
</evidence>
<evidence type="ECO:0000256" key="1">
    <source>
        <dbReference type="ARBA" id="ARBA00022617"/>
    </source>
</evidence>
<dbReference type="Pfam" id="PF13385">
    <property type="entry name" value="Laminin_G_3"/>
    <property type="match status" value="1"/>
</dbReference>
<dbReference type="Pfam" id="PF07635">
    <property type="entry name" value="PSCyt1"/>
    <property type="match status" value="1"/>
</dbReference>
<dbReference type="InterPro" id="IPR009056">
    <property type="entry name" value="Cyt_c-like_dom"/>
</dbReference>
<dbReference type="OrthoDB" id="127107at2"/>
<dbReference type="Proteomes" id="UP000320421">
    <property type="component" value="Chromosome"/>
</dbReference>
<dbReference type="AlphaFoldDB" id="A0A517PJJ1"/>
<evidence type="ECO:0000256" key="2">
    <source>
        <dbReference type="ARBA" id="ARBA00022723"/>
    </source>
</evidence>
<keyword evidence="5" id="KW-0732">Signal</keyword>
<dbReference type="GO" id="GO:0020037">
    <property type="term" value="F:heme binding"/>
    <property type="evidence" value="ECO:0007669"/>
    <property type="project" value="InterPro"/>
</dbReference>
<evidence type="ECO:0000313" key="7">
    <source>
        <dbReference type="EMBL" id="QDT19548.1"/>
    </source>
</evidence>
<feature type="domain" description="Cytochrome c" evidence="6">
    <location>
        <begin position="34"/>
        <end position="128"/>
    </location>
</feature>
<dbReference type="GO" id="GO:0046872">
    <property type="term" value="F:metal ion binding"/>
    <property type="evidence" value="ECO:0007669"/>
    <property type="project" value="UniProtKB-KW"/>
</dbReference>
<name>A0A517PJJ1_9PLAN</name>
<dbReference type="InterPro" id="IPR013320">
    <property type="entry name" value="ConA-like_dom_sf"/>
</dbReference>
<dbReference type="InterPro" id="IPR011444">
    <property type="entry name" value="DUF1549"/>
</dbReference>